<protein>
    <submittedName>
        <fullName evidence="2">Uncharacterized protein</fullName>
    </submittedName>
</protein>
<proteinExistence type="predicted"/>
<gene>
    <name evidence="2" type="ORF">ACFOY2_14745</name>
</gene>
<dbReference type="Proteomes" id="UP001595851">
    <property type="component" value="Unassembled WGS sequence"/>
</dbReference>
<feature type="region of interest" description="Disordered" evidence="1">
    <location>
        <begin position="1"/>
        <end position="48"/>
    </location>
</feature>
<dbReference type="RefSeq" id="WP_379528547.1">
    <property type="nucleotide sequence ID" value="NZ_JBHSBI010000006.1"/>
</dbReference>
<evidence type="ECO:0000256" key="1">
    <source>
        <dbReference type="SAM" id="MobiDB-lite"/>
    </source>
</evidence>
<organism evidence="2 3">
    <name type="scientific">Nonomuraea purpurea</name>
    <dbReference type="NCBI Taxonomy" id="1849276"/>
    <lineage>
        <taxon>Bacteria</taxon>
        <taxon>Bacillati</taxon>
        <taxon>Actinomycetota</taxon>
        <taxon>Actinomycetes</taxon>
        <taxon>Streptosporangiales</taxon>
        <taxon>Streptosporangiaceae</taxon>
        <taxon>Nonomuraea</taxon>
    </lineage>
</organism>
<reference evidence="3" key="1">
    <citation type="journal article" date="2019" name="Int. J. Syst. Evol. Microbiol.">
        <title>The Global Catalogue of Microorganisms (GCM) 10K type strain sequencing project: providing services to taxonomists for standard genome sequencing and annotation.</title>
        <authorList>
            <consortium name="The Broad Institute Genomics Platform"/>
            <consortium name="The Broad Institute Genome Sequencing Center for Infectious Disease"/>
            <person name="Wu L."/>
            <person name="Ma J."/>
        </authorList>
    </citation>
    <scope>NUCLEOTIDE SEQUENCE [LARGE SCALE GENOMIC DNA]</scope>
    <source>
        <strain evidence="3">TBRC 1276</strain>
    </source>
</reference>
<evidence type="ECO:0000313" key="3">
    <source>
        <dbReference type="Proteomes" id="UP001595851"/>
    </source>
</evidence>
<comment type="caution">
    <text evidence="2">The sequence shown here is derived from an EMBL/GenBank/DDBJ whole genome shotgun (WGS) entry which is preliminary data.</text>
</comment>
<evidence type="ECO:0000313" key="2">
    <source>
        <dbReference type="EMBL" id="MFC4008486.1"/>
    </source>
</evidence>
<name>A0ABV8G7A0_9ACTN</name>
<sequence length="189" mass="19773">MEPVDEAGVESAFAAVGPEDGRDTSATRGAEAGSVLPEEPDRGVADPALSSSGVIISRMSVAVPMTAWETPARAMSSSETGCPVMMPITAAATAPPVAPLNALRPAACSSIIRAVLSSGPAPLRFSATWVRLWTIDSMASLKPSIAALPRSILSRLPWTTCIPWTAMDRPPPVAKSTAAYRSMFCSNFW</sequence>
<dbReference type="EMBL" id="JBHSBI010000006">
    <property type="protein sequence ID" value="MFC4008486.1"/>
    <property type="molecule type" value="Genomic_DNA"/>
</dbReference>
<keyword evidence="3" id="KW-1185">Reference proteome</keyword>
<accession>A0ABV8G7A0</accession>